<dbReference type="EMBL" id="JAYMYR010000002">
    <property type="protein sequence ID" value="KAK7376687.1"/>
    <property type="molecule type" value="Genomic_DNA"/>
</dbReference>
<gene>
    <name evidence="7" type="ORF">VNO80_02101</name>
</gene>
<evidence type="ECO:0000256" key="3">
    <source>
        <dbReference type="ARBA" id="ARBA00022692"/>
    </source>
</evidence>
<comment type="caution">
    <text evidence="7">The sequence shown here is derived from an EMBL/GenBank/DDBJ whole genome shotgun (WGS) entry which is preliminary data.</text>
</comment>
<evidence type="ECO:0000256" key="5">
    <source>
        <dbReference type="ARBA" id="ARBA00023136"/>
    </source>
</evidence>
<name>A0AAN9NTG4_PHACN</name>
<organism evidence="7 8">
    <name type="scientific">Phaseolus coccineus</name>
    <name type="common">Scarlet runner bean</name>
    <name type="synonym">Phaseolus multiflorus</name>
    <dbReference type="NCBI Taxonomy" id="3886"/>
    <lineage>
        <taxon>Eukaryota</taxon>
        <taxon>Viridiplantae</taxon>
        <taxon>Streptophyta</taxon>
        <taxon>Embryophyta</taxon>
        <taxon>Tracheophyta</taxon>
        <taxon>Spermatophyta</taxon>
        <taxon>Magnoliopsida</taxon>
        <taxon>eudicotyledons</taxon>
        <taxon>Gunneridae</taxon>
        <taxon>Pentapetalae</taxon>
        <taxon>rosids</taxon>
        <taxon>fabids</taxon>
        <taxon>Fabales</taxon>
        <taxon>Fabaceae</taxon>
        <taxon>Papilionoideae</taxon>
        <taxon>50 kb inversion clade</taxon>
        <taxon>NPAAA clade</taxon>
        <taxon>indigoferoid/millettioid clade</taxon>
        <taxon>Phaseoleae</taxon>
        <taxon>Phaseolus</taxon>
    </lineage>
</organism>
<feature type="transmembrane region" description="Helical" evidence="6">
    <location>
        <begin position="256"/>
        <end position="278"/>
    </location>
</feature>
<evidence type="ECO:0000256" key="6">
    <source>
        <dbReference type="SAM" id="Phobius"/>
    </source>
</evidence>
<protein>
    <submittedName>
        <fullName evidence="7">Uncharacterized protein</fullName>
    </submittedName>
</protein>
<dbReference type="PANTHER" id="PTHR31113:SF20">
    <property type="entry name" value="UPF0496 PROTEIN 2-RELATED"/>
    <property type="match status" value="1"/>
</dbReference>
<feature type="transmembrane region" description="Helical" evidence="6">
    <location>
        <begin position="284"/>
        <end position="302"/>
    </location>
</feature>
<reference evidence="7 8" key="1">
    <citation type="submission" date="2024-01" db="EMBL/GenBank/DDBJ databases">
        <title>The genomes of 5 underutilized Papilionoideae crops provide insights into root nodulation and disease resistanc.</title>
        <authorList>
            <person name="Jiang F."/>
        </authorList>
    </citation>
    <scope>NUCLEOTIDE SEQUENCE [LARGE SCALE GENOMIC DNA]</scope>
    <source>
        <strain evidence="7">JINMINGXINNONG_FW02</strain>
        <tissue evidence="7">Leaves</tissue>
    </source>
</reference>
<evidence type="ECO:0000313" key="8">
    <source>
        <dbReference type="Proteomes" id="UP001374584"/>
    </source>
</evidence>
<keyword evidence="3 6" id="KW-0812">Transmembrane</keyword>
<dbReference type="Proteomes" id="UP001374584">
    <property type="component" value="Unassembled WGS sequence"/>
</dbReference>
<comment type="similarity">
    <text evidence="2">Belongs to the UPF0496 family.</text>
</comment>
<keyword evidence="5 6" id="KW-0472">Membrane</keyword>
<accession>A0AAN9NTG4</accession>
<proteinExistence type="inferred from homology"/>
<dbReference type="GO" id="GO:0016020">
    <property type="term" value="C:membrane"/>
    <property type="evidence" value="ECO:0007669"/>
    <property type="project" value="UniProtKB-SubCell"/>
</dbReference>
<dbReference type="PANTHER" id="PTHR31113">
    <property type="entry name" value="UPF0496 PROTEIN 3-RELATED"/>
    <property type="match status" value="1"/>
</dbReference>
<evidence type="ECO:0000256" key="2">
    <source>
        <dbReference type="ARBA" id="ARBA00009074"/>
    </source>
</evidence>
<evidence type="ECO:0000313" key="7">
    <source>
        <dbReference type="EMBL" id="KAK7376687.1"/>
    </source>
</evidence>
<dbReference type="Pfam" id="PF05055">
    <property type="entry name" value="DUF677"/>
    <property type="match status" value="1"/>
</dbReference>
<evidence type="ECO:0000256" key="1">
    <source>
        <dbReference type="ARBA" id="ARBA00004370"/>
    </source>
</evidence>
<dbReference type="AlphaFoldDB" id="A0AAN9NTG4"/>
<keyword evidence="4 6" id="KW-1133">Transmembrane helix</keyword>
<dbReference type="InterPro" id="IPR007749">
    <property type="entry name" value="DUF677"/>
</dbReference>
<sequence length="415" mass="47601">MIKKNGRRRRKRCVVLTWENTPCELDLSFSPVNISSSYTFDMSCTRWLCSSLPKTTGRSRKECEEDRLCKKRSVNEEYLEAFRTKSYIEICNKAQVGLGKTTTKMLTSSSSSSSSSAIPLCMQLTEYLLEPRQEMIANISQRLKLHRLLVEYFEATLEACRFCDTILEAIHSVRLAYRRITRIAKLSKIVLDANNDDQTHKDTIYRELSSFASQNNPFSVVSTVQFRDIHDKCVELLNRLKLTRRKIRRRLTLKRVCKKIAGIALVTSHCVVLAGLLVIAFHSIVGVVVAPSILGGLVGLLVKRGGERVGCRYSERLCEQLDVAAKGIYILINDLDTMSRMVKRLQDEVEHRKVVAEVGARNGKWEIVKQVMREFHERDSSFLEQLEELEGHIYLCFLTTNRSRRLVVQTITEKK</sequence>
<keyword evidence="8" id="KW-1185">Reference proteome</keyword>
<comment type="subcellular location">
    <subcellularLocation>
        <location evidence="1">Membrane</location>
    </subcellularLocation>
</comment>
<evidence type="ECO:0000256" key="4">
    <source>
        <dbReference type="ARBA" id="ARBA00022989"/>
    </source>
</evidence>